<dbReference type="SUPFAM" id="SSF48452">
    <property type="entry name" value="TPR-like"/>
    <property type="match status" value="1"/>
</dbReference>
<protein>
    <submittedName>
        <fullName evidence="1">Uncharacterized protein</fullName>
    </submittedName>
</protein>
<evidence type="ECO:0000313" key="1">
    <source>
        <dbReference type="EMBL" id="KKK97910.1"/>
    </source>
</evidence>
<dbReference type="InterPro" id="IPR019734">
    <property type="entry name" value="TPR_rpt"/>
</dbReference>
<sequence length="80" mass="9218">ALHLAPNSAKIHRQIGYYYLSRNNKVRAKEYLVRSFQLNPNQPEVSGELGRLGVAVRIPRKTERSTKKLEKIVEQSDKDL</sequence>
<name>A0A0F9AI13_9ZZZZ</name>
<dbReference type="InterPro" id="IPR011990">
    <property type="entry name" value="TPR-like_helical_dom_sf"/>
</dbReference>
<feature type="non-terminal residue" evidence="1">
    <location>
        <position position="1"/>
    </location>
</feature>
<dbReference type="EMBL" id="LAZR01045841">
    <property type="protein sequence ID" value="KKK97910.1"/>
    <property type="molecule type" value="Genomic_DNA"/>
</dbReference>
<dbReference type="PROSITE" id="PS50005">
    <property type="entry name" value="TPR"/>
    <property type="match status" value="1"/>
</dbReference>
<dbReference type="AlphaFoldDB" id="A0A0F9AI13"/>
<dbReference type="Gene3D" id="1.25.40.10">
    <property type="entry name" value="Tetratricopeptide repeat domain"/>
    <property type="match status" value="1"/>
</dbReference>
<comment type="caution">
    <text evidence="1">The sequence shown here is derived from an EMBL/GenBank/DDBJ whole genome shotgun (WGS) entry which is preliminary data.</text>
</comment>
<organism evidence="1">
    <name type="scientific">marine sediment metagenome</name>
    <dbReference type="NCBI Taxonomy" id="412755"/>
    <lineage>
        <taxon>unclassified sequences</taxon>
        <taxon>metagenomes</taxon>
        <taxon>ecological metagenomes</taxon>
    </lineage>
</organism>
<proteinExistence type="predicted"/>
<gene>
    <name evidence="1" type="ORF">LCGC14_2648010</name>
</gene>
<accession>A0A0F9AI13</accession>
<reference evidence="1" key="1">
    <citation type="journal article" date="2015" name="Nature">
        <title>Complex archaea that bridge the gap between prokaryotes and eukaryotes.</title>
        <authorList>
            <person name="Spang A."/>
            <person name="Saw J.H."/>
            <person name="Jorgensen S.L."/>
            <person name="Zaremba-Niedzwiedzka K."/>
            <person name="Martijn J."/>
            <person name="Lind A.E."/>
            <person name="van Eijk R."/>
            <person name="Schleper C."/>
            <person name="Guy L."/>
            <person name="Ettema T.J."/>
        </authorList>
    </citation>
    <scope>NUCLEOTIDE SEQUENCE</scope>
</reference>